<dbReference type="PRINTS" id="PR00507">
    <property type="entry name" value="N12N6MTFRASE"/>
</dbReference>
<organism evidence="10 11">
    <name type="scientific">Methanothrix harundinacea</name>
    <dbReference type="NCBI Taxonomy" id="301375"/>
    <lineage>
        <taxon>Archaea</taxon>
        <taxon>Methanobacteriati</taxon>
        <taxon>Methanobacteriota</taxon>
        <taxon>Stenosarchaea group</taxon>
        <taxon>Methanomicrobia</taxon>
        <taxon>Methanotrichales</taxon>
        <taxon>Methanotrichaceae</taxon>
        <taxon>Methanothrix</taxon>
    </lineage>
</organism>
<dbReference type="PANTHER" id="PTHR33841">
    <property type="entry name" value="DNA METHYLTRANSFERASE YEEA-RELATED"/>
    <property type="match status" value="1"/>
</dbReference>
<comment type="caution">
    <text evidence="10">The sequence shown here is derived from an EMBL/GenBank/DDBJ whole genome shotgun (WGS) entry which is preliminary data.</text>
</comment>
<evidence type="ECO:0000256" key="7">
    <source>
        <dbReference type="ARBA" id="ARBA00047942"/>
    </source>
</evidence>
<feature type="non-terminal residue" evidence="10">
    <location>
        <position position="1"/>
    </location>
</feature>
<dbReference type="InterPro" id="IPR002052">
    <property type="entry name" value="DNA_methylase_N6_adenine_CS"/>
</dbReference>
<evidence type="ECO:0000256" key="6">
    <source>
        <dbReference type="ARBA" id="ARBA00023125"/>
    </source>
</evidence>
<keyword evidence="4" id="KW-0949">S-adenosyl-L-methionine</keyword>
<reference evidence="11" key="1">
    <citation type="journal article" date="2015" name="MBio">
        <title>Genome-Resolved Metagenomic Analysis Reveals Roles for Candidate Phyla and Other Microbial Community Members in Biogeochemical Transformations in Oil Reservoirs.</title>
        <authorList>
            <person name="Hu P."/>
            <person name="Tom L."/>
            <person name="Singh A."/>
            <person name="Thomas B.C."/>
            <person name="Baker B.J."/>
            <person name="Piceno Y.M."/>
            <person name="Andersen G.L."/>
            <person name="Banfield J.F."/>
        </authorList>
    </citation>
    <scope>NUCLEOTIDE SEQUENCE [LARGE SCALE GENOMIC DNA]</scope>
</reference>
<dbReference type="GO" id="GO:0003677">
    <property type="term" value="F:DNA binding"/>
    <property type="evidence" value="ECO:0007669"/>
    <property type="project" value="UniProtKB-KW"/>
</dbReference>
<dbReference type="PROSITE" id="PS00092">
    <property type="entry name" value="N6_MTASE"/>
    <property type="match status" value="1"/>
</dbReference>
<gene>
    <name evidence="10" type="ORF">XE07_1739</name>
</gene>
<keyword evidence="2" id="KW-0489">Methyltransferase</keyword>
<dbReference type="GO" id="GO:0009007">
    <property type="term" value="F:site-specific DNA-methyltransferase (adenine-specific) activity"/>
    <property type="evidence" value="ECO:0007669"/>
    <property type="project" value="UniProtKB-EC"/>
</dbReference>
<feature type="domain" description="Type II methyltransferase M.TaqI-like" evidence="8">
    <location>
        <begin position="5"/>
        <end position="126"/>
    </location>
</feature>
<sequence length="587" mass="67020">REAQRIAEDRSFFHWQLEFPEVFFAGGAVKESPGWDAVVGNPPYVRQEGLGEFKGYFAEKYRVYHGVADLYVYFVEQGVSLVQKDGFFSYILPNKWMRANYGSSLRSWMKGRCIDEIVDFGDLPVFPEATTYPCILRLCGGPAKPSFKAAEVESLDFGRLTDYVEVNAYSVSLSGLEDSGWSLVDESVQRLLEKLRRAGTPLGEYVGGKIYRGILTGLNEAFVIDEGTRARLIREDPKSAELIKPFLAGRDIKRYEPPVSDNYLILIPNGWTRAQSSGAEDPWSWFEARYPAVAAHMVQFSEAAQKRYDKGEYWWELRACDYYDQFEKPKIMYLVFQVKPAFTFDEAGTYGNNAIWITPGEDLYLLSILNSRLGWLLISNYCTEIQNGYQLIFKYLGKIPIRRISFSTPEDERRRLAEELKGLCAAGQFEKVLEVVGDCLPKDDASEFVAEGERSDVVHDLLAHLAEEMIRMNKEKQEEIRGFLAWLEEFAGAKVDDLTNKTKVSAYYEIEFSELLSIMKKNKRKLPCDPNRRAFSEDLRREFSASMEKLSPLLLRIGETDRLIDAVVYKLYGLSEAEIAIVEGSLS</sequence>
<evidence type="ECO:0000256" key="1">
    <source>
        <dbReference type="ARBA" id="ARBA00011900"/>
    </source>
</evidence>
<dbReference type="EMBL" id="LGHB01000032">
    <property type="protein sequence ID" value="KUK95541.1"/>
    <property type="molecule type" value="Genomic_DNA"/>
</dbReference>
<dbReference type="InterPro" id="IPR029063">
    <property type="entry name" value="SAM-dependent_MTases_sf"/>
</dbReference>
<dbReference type="SUPFAM" id="SSF53335">
    <property type="entry name" value="S-adenosyl-L-methionine-dependent methyltransferases"/>
    <property type="match status" value="1"/>
</dbReference>
<dbReference type="AlphaFoldDB" id="A0A101IHX6"/>
<dbReference type="PATRIC" id="fig|301375.6.peg.944"/>
<name>A0A101IHX6_9EURY</name>
<keyword evidence="5" id="KW-0680">Restriction system</keyword>
<dbReference type="InterPro" id="IPR011639">
    <property type="entry name" value="MethylTrfase_TaqI-like_dom"/>
</dbReference>
<dbReference type="Gene3D" id="3.40.50.150">
    <property type="entry name" value="Vaccinia Virus protein VP39"/>
    <property type="match status" value="1"/>
</dbReference>
<evidence type="ECO:0000259" key="8">
    <source>
        <dbReference type="Pfam" id="PF07669"/>
    </source>
</evidence>
<dbReference type="Pfam" id="PF12950">
    <property type="entry name" value="TaqI_C"/>
    <property type="match status" value="1"/>
</dbReference>
<comment type="catalytic activity">
    <reaction evidence="7">
        <text>a 2'-deoxyadenosine in DNA + S-adenosyl-L-methionine = an N(6)-methyl-2'-deoxyadenosine in DNA + S-adenosyl-L-homocysteine + H(+)</text>
        <dbReference type="Rhea" id="RHEA:15197"/>
        <dbReference type="Rhea" id="RHEA-COMP:12418"/>
        <dbReference type="Rhea" id="RHEA-COMP:12419"/>
        <dbReference type="ChEBI" id="CHEBI:15378"/>
        <dbReference type="ChEBI" id="CHEBI:57856"/>
        <dbReference type="ChEBI" id="CHEBI:59789"/>
        <dbReference type="ChEBI" id="CHEBI:90615"/>
        <dbReference type="ChEBI" id="CHEBI:90616"/>
        <dbReference type="EC" id="2.1.1.72"/>
    </reaction>
</comment>
<dbReference type="PANTHER" id="PTHR33841:SF1">
    <property type="entry name" value="DNA METHYLTRANSFERASE A"/>
    <property type="match status" value="1"/>
</dbReference>
<dbReference type="InterPro" id="IPR025931">
    <property type="entry name" value="TaqI_C"/>
</dbReference>
<dbReference type="Pfam" id="PF07669">
    <property type="entry name" value="Eco57I"/>
    <property type="match status" value="1"/>
</dbReference>
<keyword evidence="3" id="KW-0808">Transferase</keyword>
<keyword evidence="6" id="KW-0238">DNA-binding</keyword>
<dbReference type="GO" id="GO:0032259">
    <property type="term" value="P:methylation"/>
    <property type="evidence" value="ECO:0007669"/>
    <property type="project" value="UniProtKB-KW"/>
</dbReference>
<dbReference type="InterPro" id="IPR050953">
    <property type="entry name" value="N4_N6_ade-DNA_methylase"/>
</dbReference>
<evidence type="ECO:0000259" key="9">
    <source>
        <dbReference type="Pfam" id="PF12950"/>
    </source>
</evidence>
<evidence type="ECO:0000313" key="10">
    <source>
        <dbReference type="EMBL" id="KUK95541.1"/>
    </source>
</evidence>
<dbReference type="EC" id="2.1.1.72" evidence="1"/>
<dbReference type="GO" id="GO:0009307">
    <property type="term" value="P:DNA restriction-modification system"/>
    <property type="evidence" value="ECO:0007669"/>
    <property type="project" value="UniProtKB-KW"/>
</dbReference>
<evidence type="ECO:0000256" key="5">
    <source>
        <dbReference type="ARBA" id="ARBA00022747"/>
    </source>
</evidence>
<evidence type="ECO:0000256" key="4">
    <source>
        <dbReference type="ARBA" id="ARBA00022691"/>
    </source>
</evidence>
<evidence type="ECO:0000256" key="2">
    <source>
        <dbReference type="ARBA" id="ARBA00022603"/>
    </source>
</evidence>
<evidence type="ECO:0000313" key="11">
    <source>
        <dbReference type="Proteomes" id="UP000053961"/>
    </source>
</evidence>
<accession>A0A101IHX6</accession>
<proteinExistence type="predicted"/>
<dbReference type="Proteomes" id="UP000053961">
    <property type="component" value="Unassembled WGS sequence"/>
</dbReference>
<protein>
    <recommendedName>
        <fullName evidence="1">site-specific DNA-methyltransferase (adenine-specific)</fullName>
        <ecNumber evidence="1">2.1.1.72</ecNumber>
    </recommendedName>
</protein>
<feature type="domain" description="TaqI-like C-terminal specificity" evidence="9">
    <location>
        <begin position="244"/>
        <end position="401"/>
    </location>
</feature>
<evidence type="ECO:0000256" key="3">
    <source>
        <dbReference type="ARBA" id="ARBA00022679"/>
    </source>
</evidence>